<feature type="domain" description="Peptidase M1 membrane alanine aminopeptidase" evidence="2">
    <location>
        <begin position="811"/>
        <end position="992"/>
    </location>
</feature>
<feature type="transmembrane region" description="Helical" evidence="1">
    <location>
        <begin position="6"/>
        <end position="25"/>
    </location>
</feature>
<organism evidence="3 4">
    <name type="scientific">Dyella acidisoli</name>
    <dbReference type="NCBI Taxonomy" id="1867834"/>
    <lineage>
        <taxon>Bacteria</taxon>
        <taxon>Pseudomonadati</taxon>
        <taxon>Pseudomonadota</taxon>
        <taxon>Gammaproteobacteria</taxon>
        <taxon>Lysobacterales</taxon>
        <taxon>Rhodanobacteraceae</taxon>
        <taxon>Dyella</taxon>
    </lineage>
</organism>
<feature type="transmembrane region" description="Helical" evidence="1">
    <location>
        <begin position="121"/>
        <end position="140"/>
    </location>
</feature>
<keyword evidence="1" id="KW-0812">Transmembrane</keyword>
<comment type="caution">
    <text evidence="3">The sequence shown here is derived from an EMBL/GenBank/DDBJ whole genome shotgun (WGS) entry which is preliminary data.</text>
</comment>
<feature type="transmembrane region" description="Helical" evidence="1">
    <location>
        <begin position="300"/>
        <end position="317"/>
    </location>
</feature>
<evidence type="ECO:0000313" key="4">
    <source>
        <dbReference type="Proteomes" id="UP001156670"/>
    </source>
</evidence>
<evidence type="ECO:0000259" key="2">
    <source>
        <dbReference type="Pfam" id="PF01433"/>
    </source>
</evidence>
<evidence type="ECO:0000313" key="3">
    <source>
        <dbReference type="EMBL" id="GLQ91577.1"/>
    </source>
</evidence>
<gene>
    <name evidence="3" type="ORF">GCM10007901_05270</name>
</gene>
<dbReference type="SUPFAM" id="SSF55486">
    <property type="entry name" value="Metalloproteases ('zincins'), catalytic domain"/>
    <property type="match status" value="1"/>
</dbReference>
<keyword evidence="4" id="KW-1185">Reference proteome</keyword>
<protein>
    <recommendedName>
        <fullName evidence="2">Peptidase M1 membrane alanine aminopeptidase domain-containing protein</fullName>
    </recommendedName>
</protein>
<name>A0ABQ5XKQ4_9GAMM</name>
<dbReference type="RefSeq" id="WP_284319342.1">
    <property type="nucleotide sequence ID" value="NZ_BSOB01000005.1"/>
</dbReference>
<feature type="transmembrane region" description="Helical" evidence="1">
    <location>
        <begin position="465"/>
        <end position="483"/>
    </location>
</feature>
<evidence type="ECO:0000256" key="1">
    <source>
        <dbReference type="SAM" id="Phobius"/>
    </source>
</evidence>
<keyword evidence="1" id="KW-0472">Membrane</keyword>
<feature type="transmembrane region" description="Helical" evidence="1">
    <location>
        <begin position="46"/>
        <end position="70"/>
    </location>
</feature>
<keyword evidence="1" id="KW-1133">Transmembrane helix</keyword>
<sequence>MIALGGLSIIGQLVAVMFVGTSLLRDDRARTVELIQMTGVPRASYFSARFAAGYLLSLFTLLATVVALVVGYQMPWLPANSLGPMPWSAFAMATGALIAPNLFFGAAMVAASIAFTRSMKYTVVAVVSVLVLHNVGNTMTHGASMLSAMLDPFAGQAMIQMADKWTADQLNSAIPLSGTFWLNRLFWLAVSTALAWGAYWRFGSLPDAGKAAHANSTTESAVPPIAHTPSVITVPRVGGWSEVIKAWHIARTEFAQYVSGVPFLCCVVLIAGVVAVYLLFERSIEGTPVYPLTHFMLRQIEAAIPLPISAILAFYSGEMIHREREERLASLVDAYPVSEGAWLAGKTLALLGLLTVLVDTGVMTAIGFQLLRDVTAIEPALYVQGALLIALPLGIFAVAALAMQLLAGNRMAGYALTALLGALPIGLAKLGVQDHLALFGTTPPIRYSDMSGFGSSLAAAGSFDLYWGVVGVALLLFASALHIRGDSDDARSRWALARVTFRNRRRCAWLASLMVVFAVTGAWIFYNTHLLNDIHPEESAQTRQATYEHNYRSLIKVPQPRVTDVNLSVDLHPSERRVCVDGIYLLTNESSQPIDTLIVSVDPTTNTTLHVMGMRSMSTDTMAGVIQIHLAAPIAPGQSLRMAFETTDERQGFTNNSEDDDLVADGTFLDNRLLPSIGYNHMRELTNARVRSAHGLPPYIAVMDATHPYVSDDAGRITFHAVVATDGDQTPLAPGRQVRAWRKDGRSYAEYVSERPMLNLYVFLSARWQVTRTTWKGVVIEVYADPKHPWNVNRIITALKDGLDAYGKAYGPYPLSEIRVAEFPSYRVFAQSFAGLIAYSEALGFTSHRDDPSGIDYPYFITAHEFAHQWWGHLLVPADAPGARLLTESMAQFSAIQLVDQHEHTSLNALLASERDAYQTGKQGLAEPEEPLDEVQRQDFVAYHKGALALMDYQRLAGAPLAEQTMRQFLIQYREKEAPYPLARDFIDALRASLPSSDHARVEAWSHRSGLPE</sequence>
<feature type="transmembrane region" description="Helical" evidence="1">
    <location>
        <begin position="348"/>
        <end position="368"/>
    </location>
</feature>
<feature type="transmembrane region" description="Helical" evidence="1">
    <location>
        <begin position="507"/>
        <end position="526"/>
    </location>
</feature>
<proteinExistence type="predicted"/>
<feature type="transmembrane region" description="Helical" evidence="1">
    <location>
        <begin position="185"/>
        <end position="202"/>
    </location>
</feature>
<dbReference type="InterPro" id="IPR027268">
    <property type="entry name" value="Peptidase_M4/M1_CTD_sf"/>
</dbReference>
<dbReference type="EMBL" id="BSOB01000005">
    <property type="protein sequence ID" value="GLQ91577.1"/>
    <property type="molecule type" value="Genomic_DNA"/>
</dbReference>
<dbReference type="Gene3D" id="1.10.390.10">
    <property type="entry name" value="Neutral Protease Domain 2"/>
    <property type="match status" value="1"/>
</dbReference>
<feature type="transmembrane region" description="Helical" evidence="1">
    <location>
        <begin position="414"/>
        <end position="432"/>
    </location>
</feature>
<feature type="transmembrane region" description="Helical" evidence="1">
    <location>
        <begin position="90"/>
        <end position="114"/>
    </location>
</feature>
<dbReference type="Pfam" id="PF01433">
    <property type="entry name" value="Peptidase_M1"/>
    <property type="match status" value="1"/>
</dbReference>
<dbReference type="InterPro" id="IPR014782">
    <property type="entry name" value="Peptidase_M1_dom"/>
</dbReference>
<feature type="transmembrane region" description="Helical" evidence="1">
    <location>
        <begin position="254"/>
        <end position="280"/>
    </location>
</feature>
<dbReference type="Proteomes" id="UP001156670">
    <property type="component" value="Unassembled WGS sequence"/>
</dbReference>
<accession>A0ABQ5XKQ4</accession>
<reference evidence="4" key="1">
    <citation type="journal article" date="2019" name="Int. J. Syst. Evol. Microbiol.">
        <title>The Global Catalogue of Microorganisms (GCM) 10K type strain sequencing project: providing services to taxonomists for standard genome sequencing and annotation.</title>
        <authorList>
            <consortium name="The Broad Institute Genomics Platform"/>
            <consortium name="The Broad Institute Genome Sequencing Center for Infectious Disease"/>
            <person name="Wu L."/>
            <person name="Ma J."/>
        </authorList>
    </citation>
    <scope>NUCLEOTIDE SEQUENCE [LARGE SCALE GENOMIC DNA]</scope>
    <source>
        <strain evidence="4">NBRC 111980</strain>
    </source>
</reference>
<feature type="transmembrane region" description="Helical" evidence="1">
    <location>
        <begin position="380"/>
        <end position="402"/>
    </location>
</feature>